<name>A0A6H5INQ2_9HYME</name>
<reference evidence="2 3" key="1">
    <citation type="submission" date="2020-02" db="EMBL/GenBank/DDBJ databases">
        <authorList>
            <person name="Ferguson B K."/>
        </authorList>
    </citation>
    <scope>NUCLEOTIDE SEQUENCE [LARGE SCALE GENOMIC DNA]</scope>
</reference>
<protein>
    <submittedName>
        <fullName evidence="2">Uncharacterized protein</fullName>
    </submittedName>
</protein>
<dbReference type="AlphaFoldDB" id="A0A6H5INQ2"/>
<organism evidence="2 3">
    <name type="scientific">Trichogramma brassicae</name>
    <dbReference type="NCBI Taxonomy" id="86971"/>
    <lineage>
        <taxon>Eukaryota</taxon>
        <taxon>Metazoa</taxon>
        <taxon>Ecdysozoa</taxon>
        <taxon>Arthropoda</taxon>
        <taxon>Hexapoda</taxon>
        <taxon>Insecta</taxon>
        <taxon>Pterygota</taxon>
        <taxon>Neoptera</taxon>
        <taxon>Endopterygota</taxon>
        <taxon>Hymenoptera</taxon>
        <taxon>Apocrita</taxon>
        <taxon>Proctotrupomorpha</taxon>
        <taxon>Chalcidoidea</taxon>
        <taxon>Trichogrammatidae</taxon>
        <taxon>Trichogramma</taxon>
    </lineage>
</organism>
<evidence type="ECO:0000313" key="3">
    <source>
        <dbReference type="Proteomes" id="UP000479190"/>
    </source>
</evidence>
<dbReference type="Proteomes" id="UP000479190">
    <property type="component" value="Unassembled WGS sequence"/>
</dbReference>
<dbReference type="EMBL" id="CADCXV010000933">
    <property type="protein sequence ID" value="CAB0039045.1"/>
    <property type="molecule type" value="Genomic_DNA"/>
</dbReference>
<feature type="region of interest" description="Disordered" evidence="1">
    <location>
        <begin position="1"/>
        <end position="23"/>
    </location>
</feature>
<gene>
    <name evidence="2" type="ORF">TBRA_LOCUS10806</name>
</gene>
<sequence>MSFVESGYCGRGHLATEAGSGRDERVERKITLELVCMCTCVRAQVKNKRLEHRMCTSRVLLLYQRAAI</sequence>
<evidence type="ECO:0000256" key="1">
    <source>
        <dbReference type="SAM" id="MobiDB-lite"/>
    </source>
</evidence>
<evidence type="ECO:0000313" key="2">
    <source>
        <dbReference type="EMBL" id="CAB0039045.1"/>
    </source>
</evidence>
<proteinExistence type="predicted"/>
<keyword evidence="3" id="KW-1185">Reference proteome</keyword>
<accession>A0A6H5INQ2</accession>